<evidence type="ECO:0000256" key="1">
    <source>
        <dbReference type="SAM" id="MobiDB-lite"/>
    </source>
</evidence>
<dbReference type="PANTHER" id="PTHR12069">
    <property type="entry name" value="DNA-DIRECTED RNA POLYMERASES III 80 KDA POLYPEPTIDE RNA POLYMERASE III SUBUNIT 5"/>
    <property type="match status" value="1"/>
</dbReference>
<feature type="region of interest" description="Disordered" evidence="1">
    <location>
        <begin position="172"/>
        <end position="191"/>
    </location>
</feature>
<dbReference type="GO" id="GO:0042797">
    <property type="term" value="P:tRNA transcription by RNA polymerase III"/>
    <property type="evidence" value="ECO:0007669"/>
    <property type="project" value="TreeGrafter"/>
</dbReference>
<feature type="compositionally biased region" description="Basic and acidic residues" evidence="1">
    <location>
        <begin position="178"/>
        <end position="187"/>
    </location>
</feature>
<feature type="region of interest" description="Disordered" evidence="1">
    <location>
        <begin position="293"/>
        <end position="318"/>
    </location>
</feature>
<dbReference type="EMBL" id="CAACVS010000006">
    <property type="protein sequence ID" value="VEU33682.1"/>
    <property type="molecule type" value="Genomic_DNA"/>
</dbReference>
<dbReference type="Pfam" id="PF04801">
    <property type="entry name" value="RPC5"/>
    <property type="match status" value="1"/>
</dbReference>
<feature type="region of interest" description="Disordered" evidence="1">
    <location>
        <begin position="198"/>
        <end position="220"/>
    </location>
</feature>
<accession>A0A448YV66</accession>
<feature type="region of interest" description="Disordered" evidence="1">
    <location>
        <begin position="1"/>
        <end position="25"/>
    </location>
</feature>
<evidence type="ECO:0000313" key="2">
    <source>
        <dbReference type="EMBL" id="VEU33682.1"/>
    </source>
</evidence>
<sequence>MAIPEKVKSEAKGPNVLDISSDSDQEMAVADAIPSSNVANQSSAIDSDSNDEVVREIPVFLSPDLAHQMQLIQYPLQQRAHPAAPEAVRVKPRHCMMEQDHKTPDNIGFNGLYHMPSRTFSSHTIPVTTNMALGKLVGSDSGDGASLHLVPLSRITQMRPSFSHIDEAMAASTATTEEELRRQEQKTADPLTGRKSIGFQKKESERQEMARKSSYGYKKASEDAEGWHSLEVYDEASLQANLILSRVACPIEHRETYLLDVERLKVESKCTNIQGTSPNAKYLNTLNYLPPRKDFGGSGSSPPATKTPGGDTETSGTDELTLPQIVAKLVPLMRQGQPVPFSLLRAEFPPETATDDQLFVALGSCAVLVRGNWCLGSKFLGYSPPMTRTRTFLMCLFQTMGVVHKERLLGVFAEDDGDASEGGVTPEVVDFLLEQLGEKSPAGWVLKVADDAKFQKLHPQTTMVHLQHWAKQIELFRPMFETYRADFGYDGIDDGGMDES</sequence>
<gene>
    <name evidence="2" type="ORF">PSNMU_V1.4_AUG-EV-PASAV3_0003720</name>
</gene>
<dbReference type="PANTHER" id="PTHR12069:SF0">
    <property type="entry name" value="DNA-DIRECTED RNA POLYMERASE III SUBUNIT RPC5"/>
    <property type="match status" value="1"/>
</dbReference>
<feature type="compositionally biased region" description="Basic and acidic residues" evidence="1">
    <location>
        <begin position="200"/>
        <end position="211"/>
    </location>
</feature>
<dbReference type="InterPro" id="IPR006886">
    <property type="entry name" value="RNA_pol_III_Rpc5"/>
</dbReference>
<feature type="compositionally biased region" description="Basic and acidic residues" evidence="1">
    <location>
        <begin position="1"/>
        <end position="11"/>
    </location>
</feature>
<reference evidence="2 3" key="1">
    <citation type="submission" date="2019-01" db="EMBL/GenBank/DDBJ databases">
        <authorList>
            <person name="Ferrante I. M."/>
        </authorList>
    </citation>
    <scope>NUCLEOTIDE SEQUENCE [LARGE SCALE GENOMIC DNA]</scope>
    <source>
        <strain evidence="2 3">B856</strain>
    </source>
</reference>
<keyword evidence="3" id="KW-1185">Reference proteome</keyword>
<protein>
    <submittedName>
        <fullName evidence="2">Uncharacterized protein</fullName>
    </submittedName>
</protein>
<organism evidence="2 3">
    <name type="scientific">Pseudo-nitzschia multistriata</name>
    <dbReference type="NCBI Taxonomy" id="183589"/>
    <lineage>
        <taxon>Eukaryota</taxon>
        <taxon>Sar</taxon>
        <taxon>Stramenopiles</taxon>
        <taxon>Ochrophyta</taxon>
        <taxon>Bacillariophyta</taxon>
        <taxon>Bacillariophyceae</taxon>
        <taxon>Bacillariophycidae</taxon>
        <taxon>Bacillariales</taxon>
        <taxon>Bacillariaceae</taxon>
        <taxon>Pseudo-nitzschia</taxon>
    </lineage>
</organism>
<evidence type="ECO:0000313" key="3">
    <source>
        <dbReference type="Proteomes" id="UP000291116"/>
    </source>
</evidence>
<dbReference type="AlphaFoldDB" id="A0A448YV66"/>
<proteinExistence type="predicted"/>
<dbReference type="Proteomes" id="UP000291116">
    <property type="component" value="Unassembled WGS sequence"/>
</dbReference>
<dbReference type="OrthoDB" id="340681at2759"/>
<dbReference type="GO" id="GO:0005666">
    <property type="term" value="C:RNA polymerase III complex"/>
    <property type="evidence" value="ECO:0007669"/>
    <property type="project" value="TreeGrafter"/>
</dbReference>
<name>A0A448YV66_9STRA</name>